<dbReference type="AlphaFoldDB" id="A0ABD1PHU5"/>
<sequence length="147" mass="15992">MVLQYLEDGQISEVLKELTDSASSSSWTTKHGSVRAISSILRHNPAIIYASPLFTVIVNSIKSTLKDEKVSGEENKGKRKTAASPVEQENRKKVLKELNSLISGPQSSFDDAVGSFSSSCTGKNLHSRFLERESACIPNFGFNGKNG</sequence>
<feature type="compositionally biased region" description="Basic and acidic residues" evidence="1">
    <location>
        <begin position="67"/>
        <end position="76"/>
    </location>
</feature>
<name>A0ABD1PHU5_9LAMI</name>
<accession>A0ABD1PHU5</accession>
<dbReference type="EMBL" id="JBFOLJ010000019">
    <property type="protein sequence ID" value="KAL2463450.1"/>
    <property type="molecule type" value="Genomic_DNA"/>
</dbReference>
<evidence type="ECO:0000313" key="3">
    <source>
        <dbReference type="Proteomes" id="UP001604277"/>
    </source>
</evidence>
<evidence type="ECO:0000313" key="2">
    <source>
        <dbReference type="EMBL" id="KAL2463450.1"/>
    </source>
</evidence>
<gene>
    <name evidence="2" type="ORF">Fot_53106</name>
</gene>
<dbReference type="Proteomes" id="UP001604277">
    <property type="component" value="Unassembled WGS sequence"/>
</dbReference>
<dbReference type="InterPro" id="IPR011989">
    <property type="entry name" value="ARM-like"/>
</dbReference>
<organism evidence="2 3">
    <name type="scientific">Forsythia ovata</name>
    <dbReference type="NCBI Taxonomy" id="205694"/>
    <lineage>
        <taxon>Eukaryota</taxon>
        <taxon>Viridiplantae</taxon>
        <taxon>Streptophyta</taxon>
        <taxon>Embryophyta</taxon>
        <taxon>Tracheophyta</taxon>
        <taxon>Spermatophyta</taxon>
        <taxon>Magnoliopsida</taxon>
        <taxon>eudicotyledons</taxon>
        <taxon>Gunneridae</taxon>
        <taxon>Pentapetalae</taxon>
        <taxon>asterids</taxon>
        <taxon>lamiids</taxon>
        <taxon>Lamiales</taxon>
        <taxon>Oleaceae</taxon>
        <taxon>Forsythieae</taxon>
        <taxon>Forsythia</taxon>
    </lineage>
</organism>
<evidence type="ECO:0000256" key="1">
    <source>
        <dbReference type="SAM" id="MobiDB-lite"/>
    </source>
</evidence>
<dbReference type="InterPro" id="IPR016024">
    <property type="entry name" value="ARM-type_fold"/>
</dbReference>
<proteinExistence type="predicted"/>
<protein>
    <submittedName>
        <fullName evidence="2">Protein containing adaptin N-terminal region</fullName>
    </submittedName>
</protein>
<dbReference type="Pfam" id="PF25786">
    <property type="entry name" value="HEAT_GCN1_C"/>
    <property type="match status" value="1"/>
</dbReference>
<feature type="region of interest" description="Disordered" evidence="1">
    <location>
        <begin position="67"/>
        <end position="89"/>
    </location>
</feature>
<reference evidence="3" key="1">
    <citation type="submission" date="2024-07" db="EMBL/GenBank/DDBJ databases">
        <title>Two chromosome-level genome assemblies of Korean endemic species Abeliophyllum distichum and Forsythia ovata (Oleaceae).</title>
        <authorList>
            <person name="Jang H."/>
        </authorList>
    </citation>
    <scope>NUCLEOTIDE SEQUENCE [LARGE SCALE GENOMIC DNA]</scope>
</reference>
<dbReference type="Gene3D" id="1.25.10.10">
    <property type="entry name" value="Leucine-rich Repeat Variant"/>
    <property type="match status" value="1"/>
</dbReference>
<dbReference type="SUPFAM" id="SSF48371">
    <property type="entry name" value="ARM repeat"/>
    <property type="match status" value="1"/>
</dbReference>
<keyword evidence="3" id="KW-1185">Reference proteome</keyword>
<comment type="caution">
    <text evidence="2">The sequence shown here is derived from an EMBL/GenBank/DDBJ whole genome shotgun (WGS) entry which is preliminary data.</text>
</comment>